<keyword evidence="12" id="KW-1185">Reference proteome</keyword>
<evidence type="ECO:0000313" key="12">
    <source>
        <dbReference type="Proteomes" id="UP000075430"/>
    </source>
</evidence>
<dbReference type="EMBL" id="LSBA01000005">
    <property type="protein sequence ID" value="KXZ22183.1"/>
    <property type="molecule type" value="Genomic_DNA"/>
</dbReference>
<evidence type="ECO:0000256" key="4">
    <source>
        <dbReference type="ARBA" id="ARBA00022475"/>
    </source>
</evidence>
<feature type="transmembrane region" description="Helical" evidence="10">
    <location>
        <begin position="220"/>
        <end position="242"/>
    </location>
</feature>
<evidence type="ECO:0000256" key="6">
    <source>
        <dbReference type="ARBA" id="ARBA00022989"/>
    </source>
</evidence>
<keyword evidence="7 10" id="KW-0472">Membrane</keyword>
<keyword evidence="11" id="KW-0966">Cell projection</keyword>
<dbReference type="InterPro" id="IPR002010">
    <property type="entry name" value="T3SS_IM_R"/>
</dbReference>
<dbReference type="PANTHER" id="PTHR30065">
    <property type="entry name" value="FLAGELLAR BIOSYNTHETIC PROTEIN FLIR"/>
    <property type="match status" value="1"/>
</dbReference>
<feature type="transmembrane region" description="Helical" evidence="10">
    <location>
        <begin position="176"/>
        <end position="200"/>
    </location>
</feature>
<dbReference type="AlphaFoldDB" id="A0A150FBM4"/>
<dbReference type="Proteomes" id="UP000075430">
    <property type="component" value="Unassembled WGS sequence"/>
</dbReference>
<dbReference type="RefSeq" id="WP_061520533.1">
    <property type="nucleotide sequence ID" value="NZ_JARLZY010000019.1"/>
</dbReference>
<dbReference type="GO" id="GO:0005886">
    <property type="term" value="C:plasma membrane"/>
    <property type="evidence" value="ECO:0007669"/>
    <property type="project" value="UniProtKB-SubCell"/>
</dbReference>
<proteinExistence type="inferred from homology"/>
<accession>A0A150FBM4</accession>
<feature type="transmembrane region" description="Helical" evidence="10">
    <location>
        <begin position="74"/>
        <end position="99"/>
    </location>
</feature>
<keyword evidence="8 10" id="KW-0975">Bacterial flagellum</keyword>
<dbReference type="PANTHER" id="PTHR30065:SF1">
    <property type="entry name" value="SURFACE PRESENTATION OF ANTIGENS PROTEIN SPAR"/>
    <property type="match status" value="1"/>
</dbReference>
<feature type="transmembrane region" description="Helical" evidence="10">
    <location>
        <begin position="7"/>
        <end position="29"/>
    </location>
</feature>
<dbReference type="InterPro" id="IPR006303">
    <property type="entry name" value="FliR"/>
</dbReference>
<evidence type="ECO:0000256" key="10">
    <source>
        <dbReference type="RuleBase" id="RU362071"/>
    </source>
</evidence>
<dbReference type="PRINTS" id="PR00953">
    <property type="entry name" value="TYPE3IMRPROT"/>
</dbReference>
<keyword evidence="6 10" id="KW-1133">Transmembrane helix</keyword>
<dbReference type="GO" id="GO:0044780">
    <property type="term" value="P:bacterial-type flagellum assembly"/>
    <property type="evidence" value="ECO:0007669"/>
    <property type="project" value="UniProtKB-UniRule"/>
</dbReference>
<keyword evidence="4 10" id="KW-1003">Cell membrane</keyword>
<dbReference type="STRING" id="1793963.AXI58_09310"/>
<comment type="function">
    <text evidence="1 10">Role in flagellar biosynthesis.</text>
</comment>
<dbReference type="Pfam" id="PF01311">
    <property type="entry name" value="Bac_export_1"/>
    <property type="match status" value="1"/>
</dbReference>
<evidence type="ECO:0000256" key="3">
    <source>
        <dbReference type="ARBA" id="ARBA00021717"/>
    </source>
</evidence>
<evidence type="ECO:0000256" key="1">
    <source>
        <dbReference type="ARBA" id="ARBA00002578"/>
    </source>
</evidence>
<comment type="subcellular location">
    <subcellularLocation>
        <location evidence="10">Cell membrane</location>
        <topology evidence="10">Multi-pass membrane protein</topology>
    </subcellularLocation>
    <subcellularLocation>
        <location evidence="10">Bacterial flagellum basal body</location>
    </subcellularLocation>
</comment>
<protein>
    <recommendedName>
        <fullName evidence="3 9">Flagellar biosynthetic protein FliR</fullName>
    </recommendedName>
</protein>
<feature type="transmembrane region" description="Helical" evidence="10">
    <location>
        <begin position="119"/>
        <end position="142"/>
    </location>
</feature>
<dbReference type="GO" id="GO:0009425">
    <property type="term" value="C:bacterial-type flagellum basal body"/>
    <property type="evidence" value="ECO:0007669"/>
    <property type="project" value="UniProtKB-SubCell"/>
</dbReference>
<dbReference type="OrthoDB" id="9807748at2"/>
<keyword evidence="11" id="KW-0282">Flagellum</keyword>
<dbReference type="NCBIfam" id="TIGR01400">
    <property type="entry name" value="fliR"/>
    <property type="match status" value="1"/>
</dbReference>
<comment type="caution">
    <text evidence="11">The sequence shown here is derived from an EMBL/GenBank/DDBJ whole genome shotgun (WGS) entry which is preliminary data.</text>
</comment>
<name>A0A150FBM4_9BACI</name>
<reference evidence="12" key="1">
    <citation type="submission" date="2016-02" db="EMBL/GenBank/DDBJ databases">
        <authorList>
            <person name="Dunlap C."/>
        </authorList>
    </citation>
    <scope>NUCLEOTIDE SEQUENCE [LARGE SCALE GENOMIC DNA]</scope>
    <source>
        <strain evidence="12">NRRL B-41092</strain>
    </source>
</reference>
<feature type="transmembrane region" description="Helical" evidence="10">
    <location>
        <begin position="35"/>
        <end position="53"/>
    </location>
</feature>
<comment type="similarity">
    <text evidence="2 10">Belongs to the FliR/MopE/SpaR family.</text>
</comment>
<dbReference type="GO" id="GO:0006605">
    <property type="term" value="P:protein targeting"/>
    <property type="evidence" value="ECO:0007669"/>
    <property type="project" value="UniProtKB-UniRule"/>
</dbReference>
<keyword evidence="11" id="KW-0969">Cilium</keyword>
<gene>
    <name evidence="11" type="ORF">AXI58_09310</name>
</gene>
<evidence type="ECO:0000256" key="5">
    <source>
        <dbReference type="ARBA" id="ARBA00022692"/>
    </source>
</evidence>
<organism evidence="11 12">
    <name type="scientific">Bacillus nakamurai</name>
    <dbReference type="NCBI Taxonomy" id="1793963"/>
    <lineage>
        <taxon>Bacteria</taxon>
        <taxon>Bacillati</taxon>
        <taxon>Bacillota</taxon>
        <taxon>Bacilli</taxon>
        <taxon>Bacillales</taxon>
        <taxon>Bacillaceae</taxon>
        <taxon>Bacillus</taxon>
    </lineage>
</organism>
<sequence length="259" mass="28379">MNSIIDLFPAFLLVFIRISAFFVTVPLFGHRNVPAAHRIGFAFFLSVICFSTLQHAPSIEIGEQYMLLAVKEAVVGLSLGLIAYMIMAAIQIAGSFIDFQMGFAIANVIDPQSGSQSPLIGQFVYTMALLFMLSVNAHHLLLDGIFYSFQYIPLDQAFPAFGNEQFGLFIAKSFNAMFIIAFQMSAPVVASLFLVDLALGIVARTVPQLNVFVVGLPLKIAVSFIMLIVCMSVMFVVVRNIFSLTVETMRNLLALVGVT</sequence>
<evidence type="ECO:0000256" key="8">
    <source>
        <dbReference type="ARBA" id="ARBA00023143"/>
    </source>
</evidence>
<evidence type="ECO:0000256" key="9">
    <source>
        <dbReference type="NCBIfam" id="TIGR01400"/>
    </source>
</evidence>
<evidence type="ECO:0000256" key="2">
    <source>
        <dbReference type="ARBA" id="ARBA00009772"/>
    </source>
</evidence>
<keyword evidence="5 10" id="KW-0812">Transmembrane</keyword>
<evidence type="ECO:0000313" key="11">
    <source>
        <dbReference type="EMBL" id="KXZ22183.1"/>
    </source>
</evidence>
<evidence type="ECO:0000256" key="7">
    <source>
        <dbReference type="ARBA" id="ARBA00023136"/>
    </source>
</evidence>